<sequence>MKFNEEGIKNITFPSGAMGYKKKDVDDFLTYVAKDYGSYKRQLDRSKQETEAVEKEKLELLKQMEKQKTESAAALEKIKQENQTLKQQLEALQTESVVNNLNEDTALSLAQKVALRIERQAKEEAQVILTNADQYYEEQLRKLELKRKEIDSEVVNSLSELIGSERMIVASIDTVKQEYVRLMNVIRENYEDLTDGSMQE</sequence>
<evidence type="ECO:0000256" key="4">
    <source>
        <dbReference type="ARBA" id="ARBA00023054"/>
    </source>
</evidence>
<dbReference type="InterPro" id="IPR019933">
    <property type="entry name" value="DivIVA_domain"/>
</dbReference>
<evidence type="ECO:0000256" key="6">
    <source>
        <dbReference type="SAM" id="Coils"/>
    </source>
</evidence>
<evidence type="ECO:0000256" key="2">
    <source>
        <dbReference type="ARBA" id="ARBA00022490"/>
    </source>
</evidence>
<feature type="coiled-coil region" evidence="6">
    <location>
        <begin position="36"/>
        <end position="95"/>
    </location>
</feature>
<evidence type="ECO:0000313" key="8">
    <source>
        <dbReference type="Proteomes" id="UP001264335"/>
    </source>
</evidence>
<dbReference type="GO" id="GO:0051301">
    <property type="term" value="P:cell division"/>
    <property type="evidence" value="ECO:0007669"/>
    <property type="project" value="UniProtKB-KW"/>
</dbReference>
<dbReference type="Proteomes" id="UP001264335">
    <property type="component" value="Unassembled WGS sequence"/>
</dbReference>
<evidence type="ECO:0000313" key="7">
    <source>
        <dbReference type="EMBL" id="MDT2516448.1"/>
    </source>
</evidence>
<evidence type="ECO:0000256" key="5">
    <source>
        <dbReference type="ARBA" id="ARBA00023306"/>
    </source>
</evidence>
<protein>
    <submittedName>
        <fullName evidence="7">DivIVA domain-containing protein</fullName>
    </submittedName>
</protein>
<proteinExistence type="predicted"/>
<dbReference type="AlphaFoldDB" id="A0ABD5FE56"/>
<organism evidence="7 8">
    <name type="scientific">Enterococcus avium</name>
    <name type="common">Streptococcus avium</name>
    <dbReference type="NCBI Taxonomy" id="33945"/>
    <lineage>
        <taxon>Bacteria</taxon>
        <taxon>Bacillati</taxon>
        <taxon>Bacillota</taxon>
        <taxon>Bacilli</taxon>
        <taxon>Lactobacillales</taxon>
        <taxon>Enterococcaceae</taxon>
        <taxon>Enterococcus</taxon>
    </lineage>
</organism>
<dbReference type="NCBIfam" id="TIGR03544">
    <property type="entry name" value="DivI1A_domain"/>
    <property type="match status" value="1"/>
</dbReference>
<dbReference type="InterPro" id="IPR007793">
    <property type="entry name" value="DivIVA_fam"/>
</dbReference>
<evidence type="ECO:0000256" key="3">
    <source>
        <dbReference type="ARBA" id="ARBA00022618"/>
    </source>
</evidence>
<name>A0ABD5FE56_ENTAV</name>
<gene>
    <name evidence="7" type="ORF">P7D79_19665</name>
</gene>
<dbReference type="Gene3D" id="6.10.250.660">
    <property type="match status" value="1"/>
</dbReference>
<comment type="caution">
    <text evidence="7">The sequence shown here is derived from an EMBL/GenBank/DDBJ whole genome shotgun (WGS) entry which is preliminary data.</text>
</comment>
<dbReference type="Pfam" id="PF05103">
    <property type="entry name" value="DivIVA"/>
    <property type="match status" value="1"/>
</dbReference>
<keyword evidence="3" id="KW-0132">Cell division</keyword>
<comment type="subcellular location">
    <subcellularLocation>
        <location evidence="1">Cytoplasm</location>
    </subcellularLocation>
</comment>
<dbReference type="GO" id="GO:0005737">
    <property type="term" value="C:cytoplasm"/>
    <property type="evidence" value="ECO:0007669"/>
    <property type="project" value="UniProtKB-SubCell"/>
</dbReference>
<keyword evidence="4 6" id="KW-0175">Coiled coil</keyword>
<dbReference type="EMBL" id="JARPWY010000082">
    <property type="protein sequence ID" value="MDT2516448.1"/>
    <property type="molecule type" value="Genomic_DNA"/>
</dbReference>
<accession>A0ABD5FE56</accession>
<dbReference type="RefSeq" id="WP_311872944.1">
    <property type="nucleotide sequence ID" value="NZ_JARPVY010000015.1"/>
</dbReference>
<evidence type="ECO:0000256" key="1">
    <source>
        <dbReference type="ARBA" id="ARBA00004496"/>
    </source>
</evidence>
<keyword evidence="5" id="KW-0131">Cell cycle</keyword>
<reference evidence="7 8" key="1">
    <citation type="submission" date="2023-03" db="EMBL/GenBank/DDBJ databases">
        <authorList>
            <person name="Shen W."/>
            <person name="Cai J."/>
        </authorList>
    </citation>
    <scope>NUCLEOTIDE SEQUENCE [LARGE SCALE GENOMIC DNA]</scope>
    <source>
        <strain evidence="7 8">Y2</strain>
    </source>
</reference>
<keyword evidence="2" id="KW-0963">Cytoplasm</keyword>